<name>A0A511ZJK2_9BACI</name>
<dbReference type="Proteomes" id="UP000321558">
    <property type="component" value="Unassembled WGS sequence"/>
</dbReference>
<reference evidence="7 8" key="1">
    <citation type="submission" date="2019-07" db="EMBL/GenBank/DDBJ databases">
        <title>Whole genome shotgun sequence of Oceanobacillus sojae NBRC 105379.</title>
        <authorList>
            <person name="Hosoyama A."/>
            <person name="Uohara A."/>
            <person name="Ohji S."/>
            <person name="Ichikawa N."/>
        </authorList>
    </citation>
    <scope>NUCLEOTIDE SEQUENCE [LARGE SCALE GENOMIC DNA]</scope>
    <source>
        <strain evidence="7 8">NBRC 105379</strain>
    </source>
</reference>
<dbReference type="PANTHER" id="PTHR30290:SF9">
    <property type="entry name" value="OLIGOPEPTIDE-BINDING PROTEIN APPA"/>
    <property type="match status" value="1"/>
</dbReference>
<proteinExistence type="inferred from homology"/>
<dbReference type="GO" id="GO:0043190">
    <property type="term" value="C:ATP-binding cassette (ABC) transporter complex"/>
    <property type="evidence" value="ECO:0007669"/>
    <property type="project" value="InterPro"/>
</dbReference>
<dbReference type="Pfam" id="PF00496">
    <property type="entry name" value="SBP_bac_5"/>
    <property type="match status" value="1"/>
</dbReference>
<feature type="region of interest" description="Disordered" evidence="4">
    <location>
        <begin position="29"/>
        <end position="58"/>
    </location>
</feature>
<evidence type="ECO:0000256" key="1">
    <source>
        <dbReference type="ARBA" id="ARBA00005695"/>
    </source>
</evidence>
<evidence type="ECO:0000313" key="8">
    <source>
        <dbReference type="Proteomes" id="UP000321558"/>
    </source>
</evidence>
<dbReference type="GO" id="GO:1904680">
    <property type="term" value="F:peptide transmembrane transporter activity"/>
    <property type="evidence" value="ECO:0007669"/>
    <property type="project" value="TreeGrafter"/>
</dbReference>
<dbReference type="OrthoDB" id="9796817at2"/>
<dbReference type="GO" id="GO:0015833">
    <property type="term" value="P:peptide transport"/>
    <property type="evidence" value="ECO:0007669"/>
    <property type="project" value="TreeGrafter"/>
</dbReference>
<dbReference type="InterPro" id="IPR050034">
    <property type="entry name" value="Opp4A"/>
</dbReference>
<comment type="similarity">
    <text evidence="1">Belongs to the bacterial solute-binding protein 5 family.</text>
</comment>
<evidence type="ECO:0000256" key="3">
    <source>
        <dbReference type="ARBA" id="ARBA00022729"/>
    </source>
</evidence>
<dbReference type="InterPro" id="IPR039424">
    <property type="entry name" value="SBP_5"/>
</dbReference>
<sequence>MKKASLSKLLLAMMLMLILVLAACSSGSDDNAEGDGGSDDGTEEGTDEGEGGSEDGIYSIDDFPAAKTDAGEAIDGGTLNYGLVNSSVFEGILNWNFYQGNPDAHVIQFFDESLLSADENFTYTQDGAATFETSEDNRTFTFTIGDNVNWHDGEPVTAEDWLYSYEIIGHPDYTGIRYDASFRNIEGMDEYHSGDADTISGIEVIDDKTLEISYKEAWPSLLAGGIWAYATPKHIFEDIPIAEMEESAEVRQNPIGMGPFKVESVVPGESVTYTANEDYWKGAPKLDGVTLTVVSPETVVQALESGEIDIAGGGFPTDQYPDVEESLTNVEFLGVIDNAYTYIGFKLGHWDADSSEVVTDPDAKMADVELRRAMWHAVDNNAVGERFYNGLRWNATTLIGPAYPDFYNDEVEAPTYDPDEANRILDEAGYEDVDGDGIRENPDGEELVINFASMEGGDTAEPIANYYIQAWEAVGLKVELLDGRLHEFNAFYDRVEADDPDIDIYQAAWSTGSDVDPSGLYGKEAPFNYSRYSSEENDRLIAEGNSEESFEVEHRQEVYKEWQELMVQDIPVFPTVYRAALTPVNERVTGYSAALDWSEWQEVGVTQEDPVLPE</sequence>
<accession>A0A511ZJK2</accession>
<dbReference type="SUPFAM" id="SSF53850">
    <property type="entry name" value="Periplasmic binding protein-like II"/>
    <property type="match status" value="1"/>
</dbReference>
<dbReference type="Gene3D" id="3.40.190.10">
    <property type="entry name" value="Periplasmic binding protein-like II"/>
    <property type="match status" value="1"/>
</dbReference>
<dbReference type="PROSITE" id="PS51257">
    <property type="entry name" value="PROKAR_LIPOPROTEIN"/>
    <property type="match status" value="1"/>
</dbReference>
<dbReference type="PIRSF" id="PIRSF002741">
    <property type="entry name" value="MppA"/>
    <property type="match status" value="1"/>
</dbReference>
<feature type="chain" id="PRO_5039719782" evidence="5">
    <location>
        <begin position="23"/>
        <end position="614"/>
    </location>
</feature>
<feature type="domain" description="Solute-binding protein family 5" evidence="6">
    <location>
        <begin position="128"/>
        <end position="522"/>
    </location>
</feature>
<evidence type="ECO:0000256" key="4">
    <source>
        <dbReference type="SAM" id="MobiDB-lite"/>
    </source>
</evidence>
<keyword evidence="3 5" id="KW-0732">Signal</keyword>
<protein>
    <submittedName>
        <fullName evidence="7">Peptide ABC transporter substrate-binding protein</fullName>
    </submittedName>
</protein>
<dbReference type="NCBIfam" id="NF045467">
    <property type="entry name" value="Opp4A"/>
    <property type="match status" value="1"/>
</dbReference>
<keyword evidence="2" id="KW-0813">Transport</keyword>
<feature type="compositionally biased region" description="Acidic residues" evidence="4">
    <location>
        <begin position="30"/>
        <end position="53"/>
    </location>
</feature>
<dbReference type="RefSeq" id="WP_147210592.1">
    <property type="nucleotide sequence ID" value="NZ_BJYM01000009.1"/>
</dbReference>
<dbReference type="EMBL" id="BJYM01000009">
    <property type="protein sequence ID" value="GEN87621.1"/>
    <property type="molecule type" value="Genomic_DNA"/>
</dbReference>
<evidence type="ECO:0000256" key="2">
    <source>
        <dbReference type="ARBA" id="ARBA00022448"/>
    </source>
</evidence>
<comment type="caution">
    <text evidence="7">The sequence shown here is derived from an EMBL/GenBank/DDBJ whole genome shotgun (WGS) entry which is preliminary data.</text>
</comment>
<dbReference type="AlphaFoldDB" id="A0A511ZJK2"/>
<dbReference type="InterPro" id="IPR030678">
    <property type="entry name" value="Peptide/Ni-bd"/>
</dbReference>
<dbReference type="GO" id="GO:0042597">
    <property type="term" value="C:periplasmic space"/>
    <property type="evidence" value="ECO:0007669"/>
    <property type="project" value="UniProtKB-ARBA"/>
</dbReference>
<evidence type="ECO:0000313" key="7">
    <source>
        <dbReference type="EMBL" id="GEN87621.1"/>
    </source>
</evidence>
<feature type="signal peptide" evidence="5">
    <location>
        <begin position="1"/>
        <end position="22"/>
    </location>
</feature>
<organism evidence="7 8">
    <name type="scientific">Oceanobacillus sojae</name>
    <dbReference type="NCBI Taxonomy" id="582851"/>
    <lineage>
        <taxon>Bacteria</taxon>
        <taxon>Bacillati</taxon>
        <taxon>Bacillota</taxon>
        <taxon>Bacilli</taxon>
        <taxon>Bacillales</taxon>
        <taxon>Bacillaceae</taxon>
        <taxon>Oceanobacillus</taxon>
    </lineage>
</organism>
<keyword evidence="8" id="KW-1185">Reference proteome</keyword>
<dbReference type="Gene3D" id="3.10.105.10">
    <property type="entry name" value="Dipeptide-binding Protein, Domain 3"/>
    <property type="match status" value="1"/>
</dbReference>
<dbReference type="STRING" id="582851.GCA_900162665_01135"/>
<dbReference type="PANTHER" id="PTHR30290">
    <property type="entry name" value="PERIPLASMIC BINDING COMPONENT OF ABC TRANSPORTER"/>
    <property type="match status" value="1"/>
</dbReference>
<evidence type="ECO:0000259" key="6">
    <source>
        <dbReference type="Pfam" id="PF00496"/>
    </source>
</evidence>
<dbReference type="CDD" id="cd08510">
    <property type="entry name" value="PBP2_Lactococcal_OppA_like"/>
    <property type="match status" value="1"/>
</dbReference>
<dbReference type="InterPro" id="IPR000914">
    <property type="entry name" value="SBP_5_dom"/>
</dbReference>
<evidence type="ECO:0000256" key="5">
    <source>
        <dbReference type="SAM" id="SignalP"/>
    </source>
</evidence>
<gene>
    <name evidence="7" type="ORF">OSO01_23600</name>
</gene>